<keyword evidence="4 5" id="KW-0663">Pyridoxal phosphate</keyword>
<dbReference type="Gene3D" id="3.90.1150.10">
    <property type="entry name" value="Aspartate Aminotransferase, domain 1"/>
    <property type="match status" value="1"/>
</dbReference>
<name>A0A202E5M1_9EURY</name>
<dbReference type="Pfam" id="PF00202">
    <property type="entry name" value="Aminotran_3"/>
    <property type="match status" value="1"/>
</dbReference>
<keyword evidence="7" id="KW-1185">Reference proteome</keyword>
<dbReference type="SUPFAM" id="SSF53383">
    <property type="entry name" value="PLP-dependent transferases"/>
    <property type="match status" value="1"/>
</dbReference>
<dbReference type="EMBL" id="MWPH01000003">
    <property type="protein sequence ID" value="OVE83539.1"/>
    <property type="molecule type" value="Genomic_DNA"/>
</dbReference>
<dbReference type="Gene3D" id="3.40.640.10">
    <property type="entry name" value="Type I PLP-dependent aspartate aminotransferase-like (Major domain)"/>
    <property type="match status" value="1"/>
</dbReference>
<keyword evidence="3 6" id="KW-0808">Transferase</keyword>
<evidence type="ECO:0000313" key="7">
    <source>
        <dbReference type="Proteomes" id="UP000196084"/>
    </source>
</evidence>
<comment type="similarity">
    <text evidence="5">Belongs to the class-III pyridoxal-phosphate-dependent aminotransferase family.</text>
</comment>
<dbReference type="PANTHER" id="PTHR11986">
    <property type="entry name" value="AMINOTRANSFERASE CLASS III"/>
    <property type="match status" value="1"/>
</dbReference>
<sequence length="385" mass="40235">MSDHDFVSGSKPIGLERGEGVSLYTADGTDYLDAGASFACTPLGHSHPAVVDAVTEQVGNLTFVDSSFPVQSREDAYASLVAATPDGLDQAWFCNSGTESNEAALKFARSATGNSKIIAATRSFHGRTMGSLAATWKDKYKEPFEPLAGDVEFVPYGDSEELAAAVDDETAAVILEPIQGEGGINVPPQGYLETAREVTDEADAALIFDEVQTGMGRTGSMWACENVGVTPDILTTAKGLGNGLPVGAVAVADWIADGAASHNATFSGGPVVAAAVHATISTLVEEEWPTHAAEMGDYLTSELEDALGDEVREIRGEGLLIGLELKRGANRVARDLAINHQILALPAGRTVLRLLPPLVIDESEADQIVAALTEIIAPDAAEAES</sequence>
<dbReference type="PROSITE" id="PS00600">
    <property type="entry name" value="AA_TRANSFER_CLASS_3"/>
    <property type="match status" value="1"/>
</dbReference>
<accession>A0A202E5M1</accession>
<dbReference type="PANTHER" id="PTHR11986:SF79">
    <property type="entry name" value="ACETYLORNITHINE AMINOTRANSFERASE, MITOCHONDRIAL"/>
    <property type="match status" value="1"/>
</dbReference>
<dbReference type="PIRSF" id="PIRSF000521">
    <property type="entry name" value="Transaminase_4ab_Lys_Orn"/>
    <property type="match status" value="1"/>
</dbReference>
<protein>
    <submittedName>
        <fullName evidence="6">Aspartate aminotransferase family protein</fullName>
    </submittedName>
</protein>
<dbReference type="InterPro" id="IPR050103">
    <property type="entry name" value="Class-III_PLP-dep_AT"/>
</dbReference>
<comment type="caution">
    <text evidence="6">The sequence shown here is derived from an EMBL/GenBank/DDBJ whole genome shotgun (WGS) entry which is preliminary data.</text>
</comment>
<evidence type="ECO:0000256" key="1">
    <source>
        <dbReference type="ARBA" id="ARBA00001933"/>
    </source>
</evidence>
<organism evidence="6 7">
    <name type="scientific">Natronolimnobius baerhuensis</name>
    <dbReference type="NCBI Taxonomy" id="253108"/>
    <lineage>
        <taxon>Archaea</taxon>
        <taxon>Methanobacteriati</taxon>
        <taxon>Methanobacteriota</taxon>
        <taxon>Stenosarchaea group</taxon>
        <taxon>Halobacteria</taxon>
        <taxon>Halobacteriales</taxon>
        <taxon>Natrialbaceae</taxon>
        <taxon>Natronolimnobius</taxon>
    </lineage>
</organism>
<keyword evidence="2 6" id="KW-0032">Aminotransferase</keyword>
<evidence type="ECO:0000256" key="4">
    <source>
        <dbReference type="ARBA" id="ARBA00022898"/>
    </source>
</evidence>
<proteinExistence type="inferred from homology"/>
<evidence type="ECO:0000256" key="5">
    <source>
        <dbReference type="RuleBase" id="RU003560"/>
    </source>
</evidence>
<dbReference type="InterPro" id="IPR049704">
    <property type="entry name" value="Aminotrans_3_PPA_site"/>
</dbReference>
<dbReference type="OrthoDB" id="85346at2157"/>
<gene>
    <name evidence="6" type="ORF">B2G88_13955</name>
</gene>
<dbReference type="InterPro" id="IPR015424">
    <property type="entry name" value="PyrdxlP-dep_Trfase"/>
</dbReference>
<dbReference type="InterPro" id="IPR015421">
    <property type="entry name" value="PyrdxlP-dep_Trfase_major"/>
</dbReference>
<dbReference type="Proteomes" id="UP000196084">
    <property type="component" value="Unassembled WGS sequence"/>
</dbReference>
<dbReference type="InterPro" id="IPR015422">
    <property type="entry name" value="PyrdxlP-dep_Trfase_small"/>
</dbReference>
<evidence type="ECO:0000313" key="6">
    <source>
        <dbReference type="EMBL" id="OVE83539.1"/>
    </source>
</evidence>
<dbReference type="RefSeq" id="WP_087715105.1">
    <property type="nucleotide sequence ID" value="NZ_MWPH01000003.1"/>
</dbReference>
<dbReference type="AlphaFoldDB" id="A0A202E5M1"/>
<evidence type="ECO:0000256" key="2">
    <source>
        <dbReference type="ARBA" id="ARBA00022576"/>
    </source>
</evidence>
<dbReference type="CDD" id="cd00610">
    <property type="entry name" value="OAT_like"/>
    <property type="match status" value="1"/>
</dbReference>
<comment type="cofactor">
    <cofactor evidence="1">
        <name>pyridoxal 5'-phosphate</name>
        <dbReference type="ChEBI" id="CHEBI:597326"/>
    </cofactor>
</comment>
<dbReference type="InterPro" id="IPR005814">
    <property type="entry name" value="Aminotrans_3"/>
</dbReference>
<dbReference type="FunFam" id="3.40.640.10:FF:000004">
    <property type="entry name" value="Acetylornithine aminotransferase"/>
    <property type="match status" value="1"/>
</dbReference>
<dbReference type="GO" id="GO:0042802">
    <property type="term" value="F:identical protein binding"/>
    <property type="evidence" value="ECO:0007669"/>
    <property type="project" value="TreeGrafter"/>
</dbReference>
<reference evidence="6 7" key="1">
    <citation type="submission" date="2017-02" db="EMBL/GenBank/DDBJ databases">
        <title>Natronthermophilus aegyptiacus gen. nov.,sp. nov., an aerobic, extremely halophilic alkalithermophilic archaeon isolated from the athalassohaline Wadi An Natrun, Egypt.</title>
        <authorList>
            <person name="Zhao B."/>
        </authorList>
    </citation>
    <scope>NUCLEOTIDE SEQUENCE [LARGE SCALE GENOMIC DNA]</scope>
    <source>
        <strain evidence="6 7">CGMCC 1.3597</strain>
    </source>
</reference>
<evidence type="ECO:0000256" key="3">
    <source>
        <dbReference type="ARBA" id="ARBA00022679"/>
    </source>
</evidence>
<dbReference type="GO" id="GO:0030170">
    <property type="term" value="F:pyridoxal phosphate binding"/>
    <property type="evidence" value="ECO:0007669"/>
    <property type="project" value="InterPro"/>
</dbReference>
<dbReference type="GO" id="GO:0008483">
    <property type="term" value="F:transaminase activity"/>
    <property type="evidence" value="ECO:0007669"/>
    <property type="project" value="UniProtKB-KW"/>
</dbReference>